<dbReference type="SUPFAM" id="SSF48403">
    <property type="entry name" value="Ankyrin repeat"/>
    <property type="match status" value="2"/>
</dbReference>
<dbReference type="Gramene" id="PUZ37927">
    <property type="protein sequence ID" value="PUZ37927"/>
    <property type="gene ID" value="GQ55_9G157200"/>
</dbReference>
<keyword evidence="6 8" id="KW-0472">Membrane</keyword>
<evidence type="ECO:0000256" key="3">
    <source>
        <dbReference type="ARBA" id="ARBA00022737"/>
    </source>
</evidence>
<evidence type="ECO:0000259" key="9">
    <source>
        <dbReference type="Pfam" id="PF13962"/>
    </source>
</evidence>
<keyword evidence="11" id="KW-1185">Reference proteome</keyword>
<comment type="subcellular location">
    <subcellularLocation>
        <location evidence="1">Membrane</location>
        <topology evidence="1">Multi-pass membrane protein</topology>
    </subcellularLocation>
</comment>
<dbReference type="Gene3D" id="1.25.40.20">
    <property type="entry name" value="Ankyrin repeat-containing domain"/>
    <property type="match status" value="3"/>
</dbReference>
<feature type="repeat" description="ANK" evidence="7">
    <location>
        <begin position="299"/>
        <end position="332"/>
    </location>
</feature>
<evidence type="ECO:0000256" key="7">
    <source>
        <dbReference type="PROSITE-ProRule" id="PRU00023"/>
    </source>
</evidence>
<dbReference type="Pfam" id="PF12796">
    <property type="entry name" value="Ank_2"/>
    <property type="match status" value="3"/>
</dbReference>
<dbReference type="PANTHER" id="PTHR24186">
    <property type="entry name" value="PROTEIN PHOSPHATASE 1 REGULATORY SUBUNIT"/>
    <property type="match status" value="1"/>
</dbReference>
<evidence type="ECO:0000256" key="1">
    <source>
        <dbReference type="ARBA" id="ARBA00004141"/>
    </source>
</evidence>
<evidence type="ECO:0000256" key="8">
    <source>
        <dbReference type="SAM" id="Phobius"/>
    </source>
</evidence>
<feature type="domain" description="PGG" evidence="9">
    <location>
        <begin position="385"/>
        <end position="488"/>
    </location>
</feature>
<keyword evidence="2 8" id="KW-0812">Transmembrane</keyword>
<evidence type="ECO:0000313" key="10">
    <source>
        <dbReference type="EMBL" id="PUZ37927.1"/>
    </source>
</evidence>
<dbReference type="InterPro" id="IPR036770">
    <property type="entry name" value="Ankyrin_rpt-contain_sf"/>
</dbReference>
<name>A0A2T7C3M3_9POAL</name>
<keyword evidence="5 7" id="KW-0040">ANK repeat</keyword>
<gene>
    <name evidence="10" type="ORF">GQ55_9G157200</name>
</gene>
<feature type="transmembrane region" description="Helical" evidence="8">
    <location>
        <begin position="386"/>
        <end position="405"/>
    </location>
</feature>
<evidence type="ECO:0000256" key="4">
    <source>
        <dbReference type="ARBA" id="ARBA00022989"/>
    </source>
</evidence>
<accession>A0A2T7C3M3</accession>
<dbReference type="EMBL" id="CM009757">
    <property type="protein sequence ID" value="PUZ37927.1"/>
    <property type="molecule type" value="Genomic_DNA"/>
</dbReference>
<organism evidence="10 11">
    <name type="scientific">Panicum hallii var. hallii</name>
    <dbReference type="NCBI Taxonomy" id="1504633"/>
    <lineage>
        <taxon>Eukaryota</taxon>
        <taxon>Viridiplantae</taxon>
        <taxon>Streptophyta</taxon>
        <taxon>Embryophyta</taxon>
        <taxon>Tracheophyta</taxon>
        <taxon>Spermatophyta</taxon>
        <taxon>Magnoliopsida</taxon>
        <taxon>Liliopsida</taxon>
        <taxon>Poales</taxon>
        <taxon>Poaceae</taxon>
        <taxon>PACMAD clade</taxon>
        <taxon>Panicoideae</taxon>
        <taxon>Panicodae</taxon>
        <taxon>Paniceae</taxon>
        <taxon>Panicinae</taxon>
        <taxon>Panicum</taxon>
        <taxon>Panicum sect. Panicum</taxon>
    </lineage>
</organism>
<feature type="repeat" description="ANK" evidence="7">
    <location>
        <begin position="72"/>
        <end position="92"/>
    </location>
</feature>
<dbReference type="PROSITE" id="PS50088">
    <property type="entry name" value="ANK_REPEAT"/>
    <property type="match status" value="3"/>
</dbReference>
<dbReference type="InterPro" id="IPR002110">
    <property type="entry name" value="Ankyrin_rpt"/>
</dbReference>
<dbReference type="GO" id="GO:0005886">
    <property type="term" value="C:plasma membrane"/>
    <property type="evidence" value="ECO:0007669"/>
    <property type="project" value="TreeGrafter"/>
</dbReference>
<dbReference type="PANTHER" id="PTHR24186:SF50">
    <property type="entry name" value="ANKYRIN REPEAT-CONTAINING PROTEIN ITN1-LIKE ISOFORM X1"/>
    <property type="match status" value="1"/>
</dbReference>
<feature type="transmembrane region" description="Helical" evidence="8">
    <location>
        <begin position="496"/>
        <end position="516"/>
    </location>
</feature>
<evidence type="ECO:0000256" key="5">
    <source>
        <dbReference type="ARBA" id="ARBA00023043"/>
    </source>
</evidence>
<keyword evidence="4 8" id="KW-1133">Transmembrane helix</keyword>
<protein>
    <recommendedName>
        <fullName evidence="9">PGG domain-containing protein</fullName>
    </recommendedName>
</protein>
<feature type="repeat" description="ANK" evidence="7">
    <location>
        <begin position="222"/>
        <end position="254"/>
    </location>
</feature>
<feature type="transmembrane region" description="Helical" evidence="8">
    <location>
        <begin position="469"/>
        <end position="490"/>
    </location>
</feature>
<proteinExistence type="predicted"/>
<dbReference type="Pfam" id="PF13962">
    <property type="entry name" value="PGG"/>
    <property type="match status" value="1"/>
</dbReference>
<feature type="transmembrane region" description="Helical" evidence="8">
    <location>
        <begin position="425"/>
        <end position="449"/>
    </location>
</feature>
<dbReference type="OrthoDB" id="694512at2759"/>
<evidence type="ECO:0000256" key="6">
    <source>
        <dbReference type="ARBA" id="ARBA00023136"/>
    </source>
</evidence>
<evidence type="ECO:0000313" key="11">
    <source>
        <dbReference type="Proteomes" id="UP000244336"/>
    </source>
</evidence>
<dbReference type="Proteomes" id="UP000244336">
    <property type="component" value="Chromosome 9"/>
</dbReference>
<dbReference type="STRING" id="1504633.A0A2T7C3M3"/>
<dbReference type="AlphaFoldDB" id="A0A2T7C3M3"/>
<keyword evidence="3" id="KW-0677">Repeat</keyword>
<dbReference type="SMART" id="SM00248">
    <property type="entry name" value="ANK"/>
    <property type="match status" value="8"/>
</dbReference>
<dbReference type="InterPro" id="IPR026961">
    <property type="entry name" value="PGG_dom"/>
</dbReference>
<reference evidence="10 11" key="1">
    <citation type="submission" date="2018-04" db="EMBL/GenBank/DDBJ databases">
        <title>WGS assembly of Panicum hallii var. hallii HAL2.</title>
        <authorList>
            <person name="Lovell J."/>
            <person name="Jenkins J."/>
            <person name="Lowry D."/>
            <person name="Mamidi S."/>
            <person name="Sreedasyam A."/>
            <person name="Weng X."/>
            <person name="Barry K."/>
            <person name="Bonette J."/>
            <person name="Campitelli B."/>
            <person name="Daum C."/>
            <person name="Gordon S."/>
            <person name="Gould B."/>
            <person name="Lipzen A."/>
            <person name="MacQueen A."/>
            <person name="Palacio-Mejia J."/>
            <person name="Plott C."/>
            <person name="Shakirov E."/>
            <person name="Shu S."/>
            <person name="Yoshinaga Y."/>
            <person name="Zane M."/>
            <person name="Rokhsar D."/>
            <person name="Grimwood J."/>
            <person name="Schmutz J."/>
            <person name="Juenger T."/>
        </authorList>
    </citation>
    <scope>NUCLEOTIDE SEQUENCE [LARGE SCALE GENOMIC DNA]</scope>
    <source>
        <strain evidence="11">cv. HAL2</strain>
    </source>
</reference>
<evidence type="ECO:0000256" key="2">
    <source>
        <dbReference type="ARBA" id="ARBA00022692"/>
    </source>
</evidence>
<dbReference type="PROSITE" id="PS50297">
    <property type="entry name" value="ANK_REP_REGION"/>
    <property type="match status" value="3"/>
</dbReference>
<sequence>MGMERALLSAATRGKVDELRQLVARSDAEVLGSVRTPKFDTAVHIAALHGHSRFVREALSLNRELLVSRNSDGDTPLHLAARAGKERVARLLAGLAQGWTFDASSRDDGFQHPLEMENNAGDTPLHVEVRHRREPVALTLIEASPYSAFQLNDSMESPLHLAAREGHSYVVRKILGIATVEQRPSISDRGTPLHEAARGGHSFILMLLVQKRPELTELVDASGSTALHYAAERNEKRMVKILLRRSIFVALKRNNDLQSPLHVASSCGSTEAIMEILKQSAGIAERVQSEEVVNRADMDGNTPLHLAVKLGRPQMCLQLLRDQRINPCIVNKDGQTAGSILDSEEQMPSYLIYVWKELKKQEYSKCKGGKPKQLSKFLSQYVELRMGTYTLVSTLIATVTFSSLFTMPGGYDQQDGTAVLGHHAAFKVFVVANTLAMLSSIIVVFSFIWARSSIQGGDLRTSQVAWSHWLTIISCVAMVVSVTTAVYLTVVAKSPLLAYLVIAMGCSTPVVVLVMLGKNVFATPA</sequence>